<reference evidence="5 6" key="1">
    <citation type="submission" date="2018-02" db="EMBL/GenBank/DDBJ databases">
        <authorList>
            <person name="Cohen D.B."/>
            <person name="Kent A.D."/>
        </authorList>
    </citation>
    <scope>NUCLEOTIDE SEQUENCE [LARGE SCALE GENOMIC DNA]</scope>
    <source>
        <strain evidence="5 6">CECT 9216</strain>
    </source>
</reference>
<dbReference type="Proteomes" id="UP000237923">
    <property type="component" value="Unassembled WGS sequence"/>
</dbReference>
<feature type="coiled-coil region" evidence="2">
    <location>
        <begin position="3"/>
        <end position="58"/>
    </location>
</feature>
<evidence type="ECO:0000313" key="5">
    <source>
        <dbReference type="EMBL" id="SPE06171.1"/>
    </source>
</evidence>
<dbReference type="SUPFAM" id="SSF56563">
    <property type="entry name" value="Major capsid protein gp5"/>
    <property type="match status" value="1"/>
</dbReference>
<comment type="subcellular location">
    <subcellularLocation>
        <location evidence="1">Virion</location>
    </subcellularLocation>
</comment>
<evidence type="ECO:0000313" key="7">
    <source>
        <dbReference type="Proteomes" id="UP000239237"/>
    </source>
</evidence>
<dbReference type="RefSeq" id="WP_105299832.1">
    <property type="nucleotide sequence ID" value="NZ_OKQR01000004.1"/>
</dbReference>
<feature type="domain" description="Phage capsid-like C-terminal" evidence="3">
    <location>
        <begin position="118"/>
        <end position="349"/>
    </location>
</feature>
<dbReference type="EMBL" id="OKQR01000004">
    <property type="protein sequence ID" value="SPD94509.1"/>
    <property type="molecule type" value="Genomic_DNA"/>
</dbReference>
<reference evidence="4 7" key="2">
    <citation type="submission" date="2018-02" db="EMBL/GenBank/DDBJ databases">
        <authorList>
            <person name="Rodrigo-Torres L."/>
            <person name="Arahal R. D."/>
            <person name="Lucena T."/>
        </authorList>
    </citation>
    <scope>NUCLEOTIDE SEQUENCE [LARGE SCALE GENOMIC DNA]</scope>
    <source>
        <strain evidence="4 7">CECT 8486</strain>
    </source>
</reference>
<accession>A0A2N9K777</accession>
<proteinExistence type="predicted"/>
<name>A0A2N9K777_9LACO</name>
<keyword evidence="7" id="KW-1185">Reference proteome</keyword>
<dbReference type="InterPro" id="IPR054612">
    <property type="entry name" value="Phage_capsid-like_C"/>
</dbReference>
<dbReference type="InterPro" id="IPR024455">
    <property type="entry name" value="Phage_capsid"/>
</dbReference>
<sequence>MTKEQLQSAFRDASTKASDLNAKLNNMVQDDSASVEDIKKAQDDLTDAKTRRDILNSQLKSFEDVEPEPKKPGKKTNILDNKAAELAAKKQGINDFIHSRGAKISDAVASQVTSSEVGVLIPEEIIYDPSAEVNSVVDLSTLVNKTPVTTPSGKYPILQRATDRFNSVKELAENPALAEPTFKEVDWSVDTYRGAIPLSEESIADTQVDLTALVGQSIGEKKVNTYNALIAPVLQSFAAKSTTSDTLADQIKHILNVDLDPAYARIIVASQSFYNTVDTLKDKNGRYLLQESTASLAQTSGKTLLGVPVYVIGDELFGSAGDQKSFIGDIKRGVLMPNRQEIVLAWADSKIYGRYLGAAFRFGVKQADDKAGYFITNTSTPASGSGE</sequence>
<keyword evidence="2" id="KW-0175">Coiled coil</keyword>
<dbReference type="EMBL" id="OKQU01000001">
    <property type="protein sequence ID" value="SPE06171.1"/>
    <property type="molecule type" value="Genomic_DNA"/>
</dbReference>
<dbReference type="Pfam" id="PF05065">
    <property type="entry name" value="Phage_capsid"/>
    <property type="match status" value="1"/>
</dbReference>
<dbReference type="AlphaFoldDB" id="A0A2N9K777"/>
<evidence type="ECO:0000256" key="2">
    <source>
        <dbReference type="SAM" id="Coils"/>
    </source>
</evidence>
<dbReference type="NCBIfam" id="TIGR01554">
    <property type="entry name" value="major_cap_HK97"/>
    <property type="match status" value="1"/>
</dbReference>
<evidence type="ECO:0000313" key="6">
    <source>
        <dbReference type="Proteomes" id="UP000237923"/>
    </source>
</evidence>
<evidence type="ECO:0000313" key="4">
    <source>
        <dbReference type="EMBL" id="SPD94509.1"/>
    </source>
</evidence>
<dbReference type="Gene3D" id="3.30.2320.10">
    <property type="entry name" value="hypothetical protein PF0899 domain"/>
    <property type="match status" value="1"/>
</dbReference>
<gene>
    <name evidence="4" type="ORF">LES8486_01693</name>
    <name evidence="5" type="ORF">LES9216_00058</name>
</gene>
<evidence type="ECO:0000256" key="1">
    <source>
        <dbReference type="ARBA" id="ARBA00004328"/>
    </source>
</evidence>
<protein>
    <submittedName>
        <fullName evidence="5">Phage capsid family protein</fullName>
    </submittedName>
</protein>
<dbReference type="Proteomes" id="UP000239237">
    <property type="component" value="Unassembled WGS sequence"/>
</dbReference>
<evidence type="ECO:0000259" key="3">
    <source>
        <dbReference type="Pfam" id="PF05065"/>
    </source>
</evidence>
<organism evidence="5 6">
    <name type="scientific">Leuconostoc suionicum</name>
    <dbReference type="NCBI Taxonomy" id="1511761"/>
    <lineage>
        <taxon>Bacteria</taxon>
        <taxon>Bacillati</taxon>
        <taxon>Bacillota</taxon>
        <taxon>Bacilli</taxon>
        <taxon>Lactobacillales</taxon>
        <taxon>Lactobacillaceae</taxon>
        <taxon>Leuconostoc</taxon>
    </lineage>
</organism>